<evidence type="ECO:0000259" key="5">
    <source>
        <dbReference type="Pfam" id="PF09084"/>
    </source>
</evidence>
<gene>
    <name evidence="6" type="ORF">M5X19_07110</name>
</gene>
<dbReference type="SUPFAM" id="SSF53850">
    <property type="entry name" value="Periplasmic binding protein-like II"/>
    <property type="match status" value="1"/>
</dbReference>
<evidence type="ECO:0000313" key="6">
    <source>
        <dbReference type="EMBL" id="MCY9692665.1"/>
    </source>
</evidence>
<dbReference type="RefSeq" id="WP_268614179.1">
    <property type="nucleotide sequence ID" value="NZ_JAMDMX010000017.1"/>
</dbReference>
<dbReference type="PANTHER" id="PTHR30024:SF47">
    <property type="entry name" value="TAURINE-BINDING PERIPLASMIC PROTEIN"/>
    <property type="match status" value="1"/>
</dbReference>
<keyword evidence="7" id="KW-1185">Reference proteome</keyword>
<accession>A0ABT4G937</accession>
<proteinExistence type="inferred from homology"/>
<feature type="domain" description="SsuA/THI5-like" evidence="5">
    <location>
        <begin position="61"/>
        <end position="267"/>
    </location>
</feature>
<reference evidence="6 7" key="1">
    <citation type="submission" date="2022-05" db="EMBL/GenBank/DDBJ databases">
        <title>Genome Sequencing of Bee-Associated Microbes.</title>
        <authorList>
            <person name="Dunlap C."/>
        </authorList>
    </citation>
    <scope>NUCLEOTIDE SEQUENCE [LARGE SCALE GENOMIC DNA]</scope>
    <source>
        <strain evidence="6 7">NRRL B-14421</strain>
    </source>
</reference>
<evidence type="ECO:0000256" key="1">
    <source>
        <dbReference type="ARBA" id="ARBA00004418"/>
    </source>
</evidence>
<evidence type="ECO:0000313" key="7">
    <source>
        <dbReference type="Proteomes" id="UP001527099"/>
    </source>
</evidence>
<feature type="signal peptide" evidence="4">
    <location>
        <begin position="1"/>
        <end position="28"/>
    </location>
</feature>
<comment type="similarity">
    <text evidence="2">Belongs to the bacterial solute-binding protein SsuA/TauA family.</text>
</comment>
<dbReference type="Pfam" id="PF09084">
    <property type="entry name" value="NMT1"/>
    <property type="match status" value="1"/>
</dbReference>
<dbReference type="InterPro" id="IPR015168">
    <property type="entry name" value="SsuA/THI5"/>
</dbReference>
<organism evidence="6 7">
    <name type="scientific">Paenibacillus alginolyticus</name>
    <dbReference type="NCBI Taxonomy" id="59839"/>
    <lineage>
        <taxon>Bacteria</taxon>
        <taxon>Bacillati</taxon>
        <taxon>Bacillota</taxon>
        <taxon>Bacilli</taxon>
        <taxon>Bacillales</taxon>
        <taxon>Paenibacillaceae</taxon>
        <taxon>Paenibacillus</taxon>
    </lineage>
</organism>
<dbReference type="Gene3D" id="3.40.190.10">
    <property type="entry name" value="Periplasmic binding protein-like II"/>
    <property type="match status" value="2"/>
</dbReference>
<protein>
    <submittedName>
        <fullName evidence="6">ABC transporter substrate-binding protein</fullName>
    </submittedName>
</protein>
<comment type="subcellular location">
    <subcellularLocation>
        <location evidence="1">Periplasm</location>
    </subcellularLocation>
</comment>
<evidence type="ECO:0000256" key="2">
    <source>
        <dbReference type="ARBA" id="ARBA00010742"/>
    </source>
</evidence>
<dbReference type="Proteomes" id="UP001527099">
    <property type="component" value="Unassembled WGS sequence"/>
</dbReference>
<keyword evidence="3 4" id="KW-0732">Signal</keyword>
<evidence type="ECO:0000256" key="4">
    <source>
        <dbReference type="SAM" id="SignalP"/>
    </source>
</evidence>
<sequence length="342" mass="37208">MIKKKVVTIFLFILMVLVPILSGCSTKAANLNSQPTASGQEQKSKPDKLTPIKVAIVSNTTSFLPLYVADKKGIFEKYNLKVNLSKIEGGVLALRGLQAGDFQFIASLAESTMTSVAEGANMKIIGSLSNQTLYSVFVSPEIKSIEDLKGKAAAVLQPGNGVDIVMRWWLKKHGLEPDKDIRMISAGATPARLAALRNGQVQVTILQPPNDINGEQAGMKRLVNLSDELNSYNHTVITTSGPVIQNQPEVARAFMAATAEAIAFIKDPANRKEAIQIGIDDLGNDEEITTKSLDFIIKSFPVDAKINVEGIKWAINAVKESGSIKNDLQLEKVIDERFYAKR</sequence>
<dbReference type="EMBL" id="JAMDMX010000017">
    <property type="protein sequence ID" value="MCY9692665.1"/>
    <property type="molecule type" value="Genomic_DNA"/>
</dbReference>
<dbReference type="PROSITE" id="PS51257">
    <property type="entry name" value="PROKAR_LIPOPROTEIN"/>
    <property type="match status" value="1"/>
</dbReference>
<evidence type="ECO:0000256" key="3">
    <source>
        <dbReference type="ARBA" id="ARBA00022729"/>
    </source>
</evidence>
<feature type="chain" id="PRO_5045249696" evidence="4">
    <location>
        <begin position="29"/>
        <end position="342"/>
    </location>
</feature>
<name>A0ABT4G937_9BACL</name>
<dbReference type="PANTHER" id="PTHR30024">
    <property type="entry name" value="ALIPHATIC SULFONATES-BINDING PROTEIN-RELATED"/>
    <property type="match status" value="1"/>
</dbReference>
<comment type="caution">
    <text evidence="6">The sequence shown here is derived from an EMBL/GenBank/DDBJ whole genome shotgun (WGS) entry which is preliminary data.</text>
</comment>